<organism evidence="1 2">
    <name type="scientific">Acinetobacter lactucae</name>
    <dbReference type="NCBI Taxonomy" id="1785128"/>
    <lineage>
        <taxon>Bacteria</taxon>
        <taxon>Pseudomonadati</taxon>
        <taxon>Pseudomonadota</taxon>
        <taxon>Gammaproteobacteria</taxon>
        <taxon>Moraxellales</taxon>
        <taxon>Moraxellaceae</taxon>
        <taxon>Acinetobacter</taxon>
        <taxon>Acinetobacter calcoaceticus/baumannii complex</taxon>
    </lineage>
</organism>
<evidence type="ECO:0000313" key="2">
    <source>
        <dbReference type="Proteomes" id="UP001150055"/>
    </source>
</evidence>
<comment type="caution">
    <text evidence="1">The sequence shown here is derived from an EMBL/GenBank/DDBJ whole genome shotgun (WGS) entry which is preliminary data.</text>
</comment>
<reference evidence="1" key="1">
    <citation type="submission" date="2022-12" db="EMBL/GenBank/DDBJ databases">
        <title>Acinetobacter lactucae: Emerging opportunistic pathogenic species of genus Acinetobacter isolated from immunocompromised patients in clinical settings of India.</title>
        <authorList>
            <person name="Amar A.K."/>
            <person name="Sawant A.R."/>
            <person name="Meera M."/>
            <person name="Tomar A."/>
            <person name="Sistla S."/>
            <person name="Prashanth K."/>
        </authorList>
    </citation>
    <scope>NUCLEOTIDE SEQUENCE</scope>
    <source>
        <strain evidence="1">PKAL1828C</strain>
    </source>
</reference>
<feature type="non-terminal residue" evidence="1">
    <location>
        <position position="62"/>
    </location>
</feature>
<dbReference type="AlphaFoldDB" id="A0AB35K846"/>
<sequence length="62" mass="7227">MNFEKKIISRTVLILFLNNFFTLSGDSLSTVEVYDPLVERWQMAEAMTMLRSRVGVAVMRNR</sequence>
<dbReference type="Proteomes" id="UP001150055">
    <property type="component" value="Unassembled WGS sequence"/>
</dbReference>
<evidence type="ECO:0000313" key="1">
    <source>
        <dbReference type="EMBL" id="MDD9322355.1"/>
    </source>
</evidence>
<protein>
    <submittedName>
        <fullName evidence="1">Kelch repeat-containing protein</fullName>
    </submittedName>
</protein>
<gene>
    <name evidence="1" type="ORF">M0O54_20005</name>
</gene>
<dbReference type="SUPFAM" id="SSF117281">
    <property type="entry name" value="Kelch motif"/>
    <property type="match status" value="1"/>
</dbReference>
<dbReference type="RefSeq" id="WP_274579453.1">
    <property type="nucleotide sequence ID" value="NZ_JALNTG010000173.1"/>
</dbReference>
<dbReference type="InterPro" id="IPR015915">
    <property type="entry name" value="Kelch-typ_b-propeller"/>
</dbReference>
<accession>A0AB35K846</accession>
<name>A0AB35K846_9GAMM</name>
<dbReference type="EMBL" id="JALNTG010000173">
    <property type="protein sequence ID" value="MDD9322355.1"/>
    <property type="molecule type" value="Genomic_DNA"/>
</dbReference>
<proteinExistence type="predicted"/>